<keyword evidence="1" id="KW-0732">Signal</keyword>
<sequence>MTRRARRAARAPRLALFILLASLRLGRSRDVGEATEEGTPSDVADVPDGDFKVVGYLPEYRVGAVDWNATCAGVTHVVFFSVEPTSDGALGALDRFPDAETLRRARDACDAYGTKLMVSVGGAGRSKHFAAATASDATRRKLARAIAAFCDAHSLQGVDINWEYPKDETQWLSLFKLARATRRAFDRNADSTKTEKKIFLAFHPDGVSERFLRNPMAQKHVDLMHCMAYDNARDAEGHSTLAYAERAVANALETYTLEPKRVSLGIPFYGRGVKTRSVADAKGFSDIFVDMDTSRAFALDDIDALDVFDSYAFNSPATVRAKTALAINRGLGGVTVWELGQDANGATSLLGAVGSEAWPGGRARVAAKTAAREEL</sequence>
<reference evidence="3" key="1">
    <citation type="submission" date="2021-01" db="EMBL/GenBank/DDBJ databases">
        <authorList>
            <person name="Corre E."/>
            <person name="Pelletier E."/>
            <person name="Niang G."/>
            <person name="Scheremetjew M."/>
            <person name="Finn R."/>
            <person name="Kale V."/>
            <person name="Holt S."/>
            <person name="Cochrane G."/>
            <person name="Meng A."/>
            <person name="Brown T."/>
            <person name="Cohen L."/>
        </authorList>
    </citation>
    <scope>NUCLEOTIDE SEQUENCE</scope>
    <source>
        <strain evidence="3">CCAC1681</strain>
    </source>
</reference>
<dbReference type="InterPro" id="IPR017853">
    <property type="entry name" value="GH"/>
</dbReference>
<evidence type="ECO:0000256" key="1">
    <source>
        <dbReference type="SAM" id="SignalP"/>
    </source>
</evidence>
<dbReference type="GO" id="GO:0005975">
    <property type="term" value="P:carbohydrate metabolic process"/>
    <property type="evidence" value="ECO:0007669"/>
    <property type="project" value="InterPro"/>
</dbReference>
<dbReference type="PANTHER" id="PTHR46073">
    <property type="entry name" value="CHITINASE"/>
    <property type="match status" value="1"/>
</dbReference>
<name>A0A7S0D9G9_MICPS</name>
<protein>
    <recommendedName>
        <fullName evidence="2">GH18 domain-containing protein</fullName>
    </recommendedName>
</protein>
<evidence type="ECO:0000313" key="3">
    <source>
        <dbReference type="EMBL" id="CAD8445091.1"/>
    </source>
</evidence>
<evidence type="ECO:0000259" key="2">
    <source>
        <dbReference type="PROSITE" id="PS51910"/>
    </source>
</evidence>
<dbReference type="GO" id="GO:0008061">
    <property type="term" value="F:chitin binding"/>
    <property type="evidence" value="ECO:0007669"/>
    <property type="project" value="InterPro"/>
</dbReference>
<dbReference type="PANTHER" id="PTHR46073:SF1">
    <property type="entry name" value="GH18 DOMAIN-CONTAINING PROTEIN-RELATED"/>
    <property type="match status" value="1"/>
</dbReference>
<dbReference type="PROSITE" id="PS51910">
    <property type="entry name" value="GH18_2"/>
    <property type="match status" value="1"/>
</dbReference>
<proteinExistence type="predicted"/>
<dbReference type="SUPFAM" id="SSF51445">
    <property type="entry name" value="(Trans)glycosidases"/>
    <property type="match status" value="1"/>
</dbReference>
<feature type="chain" id="PRO_5031430907" description="GH18 domain-containing protein" evidence="1">
    <location>
        <begin position="29"/>
        <end position="375"/>
    </location>
</feature>
<dbReference type="AlphaFoldDB" id="A0A7S0D9G9"/>
<organism evidence="3">
    <name type="scientific">Micromonas pusilla</name>
    <name type="common">Picoplanktonic green alga</name>
    <name type="synonym">Chromulina pusilla</name>
    <dbReference type="NCBI Taxonomy" id="38833"/>
    <lineage>
        <taxon>Eukaryota</taxon>
        <taxon>Viridiplantae</taxon>
        <taxon>Chlorophyta</taxon>
        <taxon>Mamiellophyceae</taxon>
        <taxon>Mamiellales</taxon>
        <taxon>Mamiellaceae</taxon>
        <taxon>Micromonas</taxon>
    </lineage>
</organism>
<dbReference type="InterPro" id="IPR011583">
    <property type="entry name" value="Chitinase_II/V-like_cat"/>
</dbReference>
<accession>A0A7S0D9G9</accession>
<feature type="signal peptide" evidence="1">
    <location>
        <begin position="1"/>
        <end position="28"/>
    </location>
</feature>
<dbReference type="InterPro" id="IPR001223">
    <property type="entry name" value="Glyco_hydro18_cat"/>
</dbReference>
<dbReference type="SMART" id="SM00636">
    <property type="entry name" value="Glyco_18"/>
    <property type="match status" value="1"/>
</dbReference>
<dbReference type="Gene3D" id="3.20.20.80">
    <property type="entry name" value="Glycosidases"/>
    <property type="match status" value="1"/>
</dbReference>
<gene>
    <name evidence="3" type="ORF">MSP1401_LOCUS8804</name>
</gene>
<feature type="domain" description="GH18" evidence="2">
    <location>
        <begin position="51"/>
        <end position="356"/>
    </location>
</feature>
<dbReference type="Gene3D" id="3.40.5.30">
    <property type="entry name" value="(Trans)glycosidases - domain 2"/>
    <property type="match status" value="1"/>
</dbReference>
<dbReference type="Pfam" id="PF00704">
    <property type="entry name" value="Glyco_hydro_18"/>
    <property type="match status" value="1"/>
</dbReference>
<dbReference type="EMBL" id="HBEN01010658">
    <property type="protein sequence ID" value="CAD8445091.1"/>
    <property type="molecule type" value="Transcribed_RNA"/>
</dbReference>